<protein>
    <submittedName>
        <fullName evidence="2">Uncharacterized protein</fullName>
    </submittedName>
</protein>
<dbReference type="AlphaFoldDB" id="A0A2S6FXR2"/>
<evidence type="ECO:0000313" key="3">
    <source>
        <dbReference type="Proteomes" id="UP000239863"/>
    </source>
</evidence>
<accession>A0A2S6FXR2</accession>
<dbReference type="Proteomes" id="UP000239863">
    <property type="component" value="Unassembled WGS sequence"/>
</dbReference>
<evidence type="ECO:0000313" key="2">
    <source>
        <dbReference type="EMBL" id="PPK48396.1"/>
    </source>
</evidence>
<sequence>MDFVINKIIDIDKDAENYRRNITELIEEKQMELEDSIKAMNKDCDEELKRIKTRILSSSISDAENKARDIKIEKEKQLSVIKEIYENNKVKITEEIFNEIIHSL</sequence>
<gene>
    <name evidence="2" type="ORF">BD821_10733</name>
</gene>
<feature type="coiled-coil region" evidence="1">
    <location>
        <begin position="8"/>
        <end position="35"/>
    </location>
</feature>
<organism evidence="2 3">
    <name type="scientific">Clostridium algidicarnis DSM 15099</name>
    <dbReference type="NCBI Taxonomy" id="1121295"/>
    <lineage>
        <taxon>Bacteria</taxon>
        <taxon>Bacillati</taxon>
        <taxon>Bacillota</taxon>
        <taxon>Clostridia</taxon>
        <taxon>Eubacteriales</taxon>
        <taxon>Clostridiaceae</taxon>
        <taxon>Clostridium</taxon>
    </lineage>
</organism>
<dbReference type="STRING" id="37659.GCA_000703125_02399"/>
<evidence type="ECO:0000256" key="1">
    <source>
        <dbReference type="SAM" id="Coils"/>
    </source>
</evidence>
<dbReference type="RefSeq" id="WP_104409784.1">
    <property type="nucleotide sequence ID" value="NZ_PTIS01000007.1"/>
</dbReference>
<name>A0A2S6FXR2_9CLOT</name>
<dbReference type="EMBL" id="PTIS01000007">
    <property type="protein sequence ID" value="PPK48396.1"/>
    <property type="molecule type" value="Genomic_DNA"/>
</dbReference>
<comment type="caution">
    <text evidence="2">The sequence shown here is derived from an EMBL/GenBank/DDBJ whole genome shotgun (WGS) entry which is preliminary data.</text>
</comment>
<reference evidence="2 3" key="1">
    <citation type="submission" date="2018-02" db="EMBL/GenBank/DDBJ databases">
        <title>Genomic Encyclopedia of Archaeal and Bacterial Type Strains, Phase II (KMG-II): from individual species to whole genera.</title>
        <authorList>
            <person name="Goeker M."/>
        </authorList>
    </citation>
    <scope>NUCLEOTIDE SEQUENCE [LARGE SCALE GENOMIC DNA]</scope>
    <source>
        <strain evidence="2 3">DSM 15099</strain>
    </source>
</reference>
<proteinExistence type="predicted"/>
<dbReference type="OrthoDB" id="1933371at2"/>
<keyword evidence="1" id="KW-0175">Coiled coil</keyword>